<evidence type="ECO:0000313" key="4">
    <source>
        <dbReference type="Proteomes" id="UP000188879"/>
    </source>
</evidence>
<dbReference type="InterPro" id="IPR051330">
    <property type="entry name" value="Phosphatase_reg/MetRdx"/>
</dbReference>
<dbReference type="InterPro" id="IPR003018">
    <property type="entry name" value="GAF"/>
</dbReference>
<keyword evidence="4" id="KW-1185">Reference proteome</keyword>
<protein>
    <submittedName>
        <fullName evidence="3">GAF domain-containing protein</fullName>
    </submittedName>
</protein>
<name>A0A1V2GZJ1_9PROT</name>
<comment type="caution">
    <text evidence="3">The sequence shown here is derived from an EMBL/GenBank/DDBJ whole genome shotgun (WGS) entry which is preliminary data.</text>
</comment>
<proteinExistence type="inferred from homology"/>
<dbReference type="GO" id="GO:0005829">
    <property type="term" value="C:cytosol"/>
    <property type="evidence" value="ECO:0007669"/>
    <property type="project" value="TreeGrafter"/>
</dbReference>
<dbReference type="SUPFAM" id="SSF55781">
    <property type="entry name" value="GAF domain-like"/>
    <property type="match status" value="1"/>
</dbReference>
<accession>A0A1V2GZJ1</accession>
<dbReference type="Pfam" id="PF13185">
    <property type="entry name" value="GAF_2"/>
    <property type="match status" value="1"/>
</dbReference>
<dbReference type="RefSeq" id="WP_076958511.1">
    <property type="nucleotide sequence ID" value="NZ_MLCO01000175.1"/>
</dbReference>
<dbReference type="EMBL" id="MLCO01000175">
    <property type="protein sequence ID" value="ONG50994.1"/>
    <property type="molecule type" value="Genomic_DNA"/>
</dbReference>
<evidence type="ECO:0000259" key="2">
    <source>
        <dbReference type="Pfam" id="PF13185"/>
    </source>
</evidence>
<dbReference type="OrthoDB" id="9796252at2"/>
<dbReference type="AlphaFoldDB" id="A0A1V2GZJ1"/>
<dbReference type="PANTHER" id="PTHR21021:SF15">
    <property type="entry name" value="FREE METHIONINE-R-SULFOXIDE REDUCTASE"/>
    <property type="match status" value="1"/>
</dbReference>
<gene>
    <name evidence="3" type="ORF">BKE38_16990</name>
</gene>
<comment type="similarity">
    <text evidence="1">Belongs to the free Met sulfoxide reductase family.</text>
</comment>
<dbReference type="PANTHER" id="PTHR21021">
    <property type="entry name" value="GAF/PUTATIVE CYTOSKELETAL PROTEIN"/>
    <property type="match status" value="1"/>
</dbReference>
<organism evidence="3 4">
    <name type="scientific">Teichococcus deserti</name>
    <dbReference type="NCBI Taxonomy" id="1817963"/>
    <lineage>
        <taxon>Bacteria</taxon>
        <taxon>Pseudomonadati</taxon>
        <taxon>Pseudomonadota</taxon>
        <taxon>Alphaproteobacteria</taxon>
        <taxon>Acetobacterales</taxon>
        <taxon>Roseomonadaceae</taxon>
        <taxon>Roseomonas</taxon>
    </lineage>
</organism>
<dbReference type="GO" id="GO:0033745">
    <property type="term" value="F:L-methionine-(R)-S-oxide reductase activity"/>
    <property type="evidence" value="ECO:0007669"/>
    <property type="project" value="TreeGrafter"/>
</dbReference>
<dbReference type="FunFam" id="3.30.450.40:FF:000008">
    <property type="entry name" value="GAF domain-containing proteins"/>
    <property type="match status" value="1"/>
</dbReference>
<evidence type="ECO:0000256" key="1">
    <source>
        <dbReference type="ARBA" id="ARBA00038454"/>
    </source>
</evidence>
<dbReference type="InterPro" id="IPR029016">
    <property type="entry name" value="GAF-like_dom_sf"/>
</dbReference>
<sequence length="163" mass="16943">MFEARPIAAGSKAEFHAELAQQAEALLQGERDMIANAANLSALIFHSLPQLNWAGFYFLREAGELVLGPFQGKPACVRIARGRGVCGAAAERGASVLVPDVHAFPGHIACDAASRAELVVPVVGKDGVLGVLDLDSPVPDRFDAADQAGIEKLAAIFVAASGL</sequence>
<reference evidence="3 4" key="1">
    <citation type="submission" date="2016-10" db="EMBL/GenBank/DDBJ databases">
        <title>Draft Genome sequence of Roseomonas sp. strain M3.</title>
        <authorList>
            <person name="Subhash Y."/>
            <person name="Lee S."/>
        </authorList>
    </citation>
    <scope>NUCLEOTIDE SEQUENCE [LARGE SCALE GENOMIC DNA]</scope>
    <source>
        <strain evidence="3 4">M3</strain>
    </source>
</reference>
<feature type="domain" description="GAF" evidence="2">
    <location>
        <begin position="43"/>
        <end position="156"/>
    </location>
</feature>
<evidence type="ECO:0000313" key="3">
    <source>
        <dbReference type="EMBL" id="ONG50994.1"/>
    </source>
</evidence>
<dbReference type="Proteomes" id="UP000188879">
    <property type="component" value="Unassembled WGS sequence"/>
</dbReference>
<dbReference type="Gene3D" id="3.30.450.40">
    <property type="match status" value="1"/>
</dbReference>